<sequence length="205" mass="22411">MDSRAHWDRVYATRSAQEVSWYQPHAEQSLALIERVSAGRPSRLIDVGGGASTLVDDLLTRGPFEVTVLDLSAAALDVARQRLDAAQARRVHWLAGDVTSVALPANTYDIWHDRAVFHFLTEPAQRAAYVAQVRRAVRPGGHVIVAAFGPDGPLQCSGLPVMRYSADALHGEFGAAFELVEHKAEAHHTPGGAIQQFVYCHCIMH</sequence>
<dbReference type="EMBL" id="AB471892">
    <property type="protein sequence ID" value="BAS69609.1"/>
    <property type="molecule type" value="Genomic_DNA"/>
</dbReference>
<dbReference type="Gene3D" id="3.40.50.150">
    <property type="entry name" value="Vaccinia Virus protein VP39"/>
    <property type="match status" value="1"/>
</dbReference>
<dbReference type="PANTHER" id="PTHR12843">
    <property type="entry name" value="PROTEIN-LYSINE N-METHYLTRANSFERASE METTL10"/>
    <property type="match status" value="1"/>
</dbReference>
<feature type="domain" description="Methyltransferase" evidence="1">
    <location>
        <begin position="45"/>
        <end position="141"/>
    </location>
</feature>
<evidence type="ECO:0000259" key="1">
    <source>
        <dbReference type="Pfam" id="PF13649"/>
    </source>
</evidence>
<dbReference type="InterPro" id="IPR029063">
    <property type="entry name" value="SAM-dependent_MTases_sf"/>
</dbReference>
<dbReference type="GO" id="GO:0032259">
    <property type="term" value="P:methylation"/>
    <property type="evidence" value="ECO:0007669"/>
    <property type="project" value="UniProtKB-KW"/>
</dbReference>
<reference evidence="2" key="1">
    <citation type="submission" date="2008-12" db="EMBL/GenBank/DDBJ databases">
        <title>Identification and conjugative transfer of the ICEAd1 element in a PCB-degrading bacterium Alcaligenes denitrificans A41.</title>
        <authorList>
            <person name="Tomizawa S."/>
            <person name="Imamura T."/>
            <person name="Maeda M."/>
        </authorList>
    </citation>
    <scope>NUCLEOTIDE SEQUENCE</scope>
    <source>
        <strain evidence="2">A41</strain>
    </source>
</reference>
<dbReference type="CDD" id="cd02440">
    <property type="entry name" value="AdoMet_MTases"/>
    <property type="match status" value="1"/>
</dbReference>
<dbReference type="Pfam" id="PF13649">
    <property type="entry name" value="Methyltransf_25"/>
    <property type="match status" value="1"/>
</dbReference>
<keyword evidence="2" id="KW-0808">Transferase</keyword>
<dbReference type="InterPro" id="IPR041698">
    <property type="entry name" value="Methyltransf_25"/>
</dbReference>
<dbReference type="GO" id="GO:0008168">
    <property type="term" value="F:methyltransferase activity"/>
    <property type="evidence" value="ECO:0007669"/>
    <property type="project" value="UniProtKB-KW"/>
</dbReference>
<evidence type="ECO:0000313" key="2">
    <source>
        <dbReference type="EMBL" id="BAS69609.1"/>
    </source>
</evidence>
<name>A0A0P0UWB8_ACHDE</name>
<protein>
    <submittedName>
        <fullName evidence="2">Methyltransferase</fullName>
    </submittedName>
</protein>
<dbReference type="SUPFAM" id="SSF53335">
    <property type="entry name" value="S-adenosyl-L-methionine-dependent methyltransferases"/>
    <property type="match status" value="1"/>
</dbReference>
<dbReference type="RefSeq" id="WP_046196336.1">
    <property type="nucleotide sequence ID" value="NZ_BLWG01000843.1"/>
</dbReference>
<dbReference type="PANTHER" id="PTHR12843:SF5">
    <property type="entry name" value="EEF1A LYSINE METHYLTRANSFERASE 2"/>
    <property type="match status" value="1"/>
</dbReference>
<accession>A0A0P0UWB8</accession>
<proteinExistence type="predicted"/>
<keyword evidence="2" id="KW-0489">Methyltransferase</keyword>
<organism evidence="2">
    <name type="scientific">Achromobacter denitrificans</name>
    <name type="common">Alcaligenes denitrificans</name>
    <dbReference type="NCBI Taxonomy" id="32002"/>
    <lineage>
        <taxon>Bacteria</taxon>
        <taxon>Pseudomonadati</taxon>
        <taxon>Pseudomonadota</taxon>
        <taxon>Betaproteobacteria</taxon>
        <taxon>Burkholderiales</taxon>
        <taxon>Alcaligenaceae</taxon>
        <taxon>Achromobacter</taxon>
    </lineage>
</organism>
<dbReference type="AlphaFoldDB" id="A0A0P0UWB8"/>